<proteinExistence type="predicted"/>
<dbReference type="EMBL" id="CP060490">
    <property type="protein sequence ID" value="QNL45478.1"/>
    <property type="molecule type" value="Genomic_DNA"/>
</dbReference>
<dbReference type="RefSeq" id="WP_187331906.1">
    <property type="nucleotide sequence ID" value="NZ_CP060490.1"/>
</dbReference>
<protein>
    <submittedName>
        <fullName evidence="3">Sporulation initiation factor Spo0A C-terminal domain-containing protein</fullName>
    </submittedName>
</protein>
<dbReference type="EMBL" id="CP060490">
    <property type="protein sequence ID" value="QNL43315.1"/>
    <property type="molecule type" value="Genomic_DNA"/>
</dbReference>
<keyword evidence="3" id="KW-0648">Protein biosynthesis</keyword>
<dbReference type="GO" id="GO:0042173">
    <property type="term" value="P:regulation of sporulation resulting in formation of a cellular spore"/>
    <property type="evidence" value="ECO:0007669"/>
    <property type="project" value="InterPro"/>
</dbReference>
<evidence type="ECO:0000313" key="2">
    <source>
        <dbReference type="EMBL" id="QNL43315.1"/>
    </source>
</evidence>
<dbReference type="InterPro" id="IPR036388">
    <property type="entry name" value="WH-like_DNA-bd_sf"/>
</dbReference>
<keyword evidence="4" id="KW-1185">Reference proteome</keyword>
<reference evidence="3 4" key="1">
    <citation type="submission" date="2020-08" db="EMBL/GenBank/DDBJ databases">
        <authorList>
            <person name="Liu C."/>
            <person name="Sun Q."/>
        </authorList>
    </citation>
    <scope>NUCLEOTIDE SEQUENCE [LARGE SCALE GENOMIC DNA]</scope>
    <source>
        <strain evidence="3 4">NSJ-62</strain>
    </source>
</reference>
<sequence>METWHDGEKLLSDIYDLLYRLGLTANYTGFFRISYAIFLSVENPQRLALVTKWLYPEVAKHYGTTWQAVERNIRAAVTLIWNHRSPLLPELFGVPLPPKPRNAQFLAVVAGYFSLSPVA</sequence>
<dbReference type="SUPFAM" id="SSF46894">
    <property type="entry name" value="C-terminal effector domain of the bipartite response regulators"/>
    <property type="match status" value="1"/>
</dbReference>
<dbReference type="GO" id="GO:0005737">
    <property type="term" value="C:cytoplasm"/>
    <property type="evidence" value="ECO:0007669"/>
    <property type="project" value="InterPro"/>
</dbReference>
<evidence type="ECO:0000313" key="4">
    <source>
        <dbReference type="Proteomes" id="UP000515960"/>
    </source>
</evidence>
<dbReference type="GO" id="GO:0003677">
    <property type="term" value="F:DNA binding"/>
    <property type="evidence" value="ECO:0007669"/>
    <property type="project" value="InterPro"/>
</dbReference>
<gene>
    <name evidence="3" type="ORF">H8790_05605</name>
    <name evidence="2" type="ORF">H8790_07325</name>
</gene>
<dbReference type="Pfam" id="PF08769">
    <property type="entry name" value="Spo0A_C"/>
    <property type="match status" value="1"/>
</dbReference>
<dbReference type="InterPro" id="IPR016032">
    <property type="entry name" value="Sig_transdc_resp-reg_C-effctor"/>
</dbReference>
<dbReference type="GO" id="GO:0003743">
    <property type="term" value="F:translation initiation factor activity"/>
    <property type="evidence" value="ECO:0007669"/>
    <property type="project" value="UniProtKB-KW"/>
</dbReference>
<dbReference type="Gene3D" id="1.10.10.10">
    <property type="entry name" value="Winged helix-like DNA-binding domain superfamily/Winged helix DNA-binding domain"/>
    <property type="match status" value="1"/>
</dbReference>
<dbReference type="KEGG" id="ohi:H8790_07325"/>
<organism evidence="3 4">
    <name type="scientific">Oscillibacter hominis</name>
    <dbReference type="NCBI Taxonomy" id="2763056"/>
    <lineage>
        <taxon>Bacteria</taxon>
        <taxon>Bacillati</taxon>
        <taxon>Bacillota</taxon>
        <taxon>Clostridia</taxon>
        <taxon>Eubacteriales</taxon>
        <taxon>Oscillospiraceae</taxon>
        <taxon>Oscillibacter</taxon>
    </lineage>
</organism>
<dbReference type="KEGG" id="ohi:H8790_05605"/>
<evidence type="ECO:0000313" key="3">
    <source>
        <dbReference type="EMBL" id="QNL45478.1"/>
    </source>
</evidence>
<evidence type="ECO:0000259" key="1">
    <source>
        <dbReference type="Pfam" id="PF08769"/>
    </source>
</evidence>
<dbReference type="AlphaFoldDB" id="A0A7G9B7E7"/>
<dbReference type="GO" id="GO:0005509">
    <property type="term" value="F:calcium ion binding"/>
    <property type="evidence" value="ECO:0007669"/>
    <property type="project" value="InterPro"/>
</dbReference>
<dbReference type="InterPro" id="IPR014879">
    <property type="entry name" value="Spo0A_C"/>
</dbReference>
<feature type="domain" description="Sporulation initiation factor Spo0A C-terminal" evidence="1">
    <location>
        <begin position="14"/>
        <end position="110"/>
    </location>
</feature>
<dbReference type="Proteomes" id="UP000515960">
    <property type="component" value="Chromosome"/>
</dbReference>
<dbReference type="GO" id="GO:0003700">
    <property type="term" value="F:DNA-binding transcription factor activity"/>
    <property type="evidence" value="ECO:0007669"/>
    <property type="project" value="InterPro"/>
</dbReference>
<name>A0A7G9B7E7_9FIRM</name>
<accession>A0A7G9B7E7</accession>
<keyword evidence="3" id="KW-0396">Initiation factor</keyword>